<dbReference type="Proteomes" id="UP000015104">
    <property type="component" value="Unassembled WGS sequence"/>
</dbReference>
<evidence type="ECO:0000313" key="3">
    <source>
        <dbReference type="Proteomes" id="UP000015104"/>
    </source>
</evidence>
<evidence type="ECO:0000256" key="1">
    <source>
        <dbReference type="SAM" id="MobiDB-lite"/>
    </source>
</evidence>
<feature type="compositionally biased region" description="Polar residues" evidence="1">
    <location>
        <begin position="78"/>
        <end position="89"/>
    </location>
</feature>
<dbReference type="EnsemblMetazoa" id="tetur03g05280.1">
    <property type="protein sequence ID" value="tetur03g05280.1"/>
    <property type="gene ID" value="tetur03g05280"/>
</dbReference>
<proteinExistence type="predicted"/>
<reference evidence="2" key="2">
    <citation type="submission" date="2015-06" db="UniProtKB">
        <authorList>
            <consortium name="EnsemblMetazoa"/>
        </authorList>
    </citation>
    <scope>IDENTIFICATION</scope>
</reference>
<feature type="region of interest" description="Disordered" evidence="1">
    <location>
        <begin position="78"/>
        <end position="110"/>
    </location>
</feature>
<dbReference type="HOGENOM" id="CLU_1588578_0_0_1"/>
<feature type="region of interest" description="Disordered" evidence="1">
    <location>
        <begin position="147"/>
        <end position="168"/>
    </location>
</feature>
<sequence>MINLTLLTNIALAGFFAQFNLHRWLVKDGLWSRRRSMMMPMMMRSGKGSKMESQTEMEDDPWNPMDDVPMENLIQDSWGSESKSSQPTCNCNCGGGKGDKKMKGKKSKGGGGTMAIVIPKYEYFDVPMAKEIETESLGKVIEKSVSYKSGWGQSGGGDSGWRQAFDKE</sequence>
<dbReference type="AlphaFoldDB" id="T1JZU5"/>
<reference evidence="3" key="1">
    <citation type="submission" date="2011-08" db="EMBL/GenBank/DDBJ databases">
        <authorList>
            <person name="Rombauts S."/>
        </authorList>
    </citation>
    <scope>NUCLEOTIDE SEQUENCE</scope>
    <source>
        <strain evidence="3">London</strain>
    </source>
</reference>
<organism evidence="2 3">
    <name type="scientific">Tetranychus urticae</name>
    <name type="common">Two-spotted spider mite</name>
    <dbReference type="NCBI Taxonomy" id="32264"/>
    <lineage>
        <taxon>Eukaryota</taxon>
        <taxon>Metazoa</taxon>
        <taxon>Ecdysozoa</taxon>
        <taxon>Arthropoda</taxon>
        <taxon>Chelicerata</taxon>
        <taxon>Arachnida</taxon>
        <taxon>Acari</taxon>
        <taxon>Acariformes</taxon>
        <taxon>Trombidiformes</taxon>
        <taxon>Prostigmata</taxon>
        <taxon>Eleutherengona</taxon>
        <taxon>Raphignathae</taxon>
        <taxon>Tetranychoidea</taxon>
        <taxon>Tetranychidae</taxon>
        <taxon>Tetranychus</taxon>
    </lineage>
</organism>
<name>T1JZU5_TETUR</name>
<protein>
    <submittedName>
        <fullName evidence="2">Uncharacterized protein</fullName>
    </submittedName>
</protein>
<accession>T1JZU5</accession>
<keyword evidence="3" id="KW-1185">Reference proteome</keyword>
<evidence type="ECO:0000313" key="2">
    <source>
        <dbReference type="EnsemblMetazoa" id="tetur03g05280.1"/>
    </source>
</evidence>
<dbReference type="EMBL" id="CAEY01001126">
    <property type="status" value="NOT_ANNOTATED_CDS"/>
    <property type="molecule type" value="Genomic_DNA"/>
</dbReference>